<organism evidence="3 4">
    <name type="scientific">Gregarina niphandrodes</name>
    <name type="common">Septate eugregarine</name>
    <dbReference type="NCBI Taxonomy" id="110365"/>
    <lineage>
        <taxon>Eukaryota</taxon>
        <taxon>Sar</taxon>
        <taxon>Alveolata</taxon>
        <taxon>Apicomplexa</taxon>
        <taxon>Conoidasida</taxon>
        <taxon>Gregarinasina</taxon>
        <taxon>Eugregarinorida</taxon>
        <taxon>Gregarinidae</taxon>
        <taxon>Gregarina</taxon>
    </lineage>
</organism>
<dbReference type="EMBL" id="AFNH02000760">
    <property type="protein sequence ID" value="EZG56756.1"/>
    <property type="molecule type" value="Genomic_DNA"/>
</dbReference>
<evidence type="ECO:0000256" key="2">
    <source>
        <dbReference type="SAM" id="SignalP"/>
    </source>
</evidence>
<proteinExistence type="predicted"/>
<feature type="region of interest" description="Disordered" evidence="1">
    <location>
        <begin position="139"/>
        <end position="164"/>
    </location>
</feature>
<feature type="signal peptide" evidence="2">
    <location>
        <begin position="1"/>
        <end position="16"/>
    </location>
</feature>
<dbReference type="GeneID" id="22913583"/>
<dbReference type="AlphaFoldDB" id="A0A023B4G5"/>
<sequence>MKLSTIVLGLSALASAQESAGPIRDLGKKRRGFANYGVAQKAPIVQMPTKKGHMVPQQVIDIPTIKGHTHVVQPSKKAAPAPIQVVAAPSKATYVPPVRQVHVAHSKKAATPVVHSKQAAVPVVHSKQAAVPVVHQKGKGGLRHLGRKRGGWGWGRRGGKKGGYAAPMKAQPIVSKKAQQPVYVVQQQVSKQIPVIPQIATHGKKGAAGVHHGYY</sequence>
<gene>
    <name evidence="3" type="ORF">GNI_101380</name>
</gene>
<feature type="chain" id="PRO_5001511482" description="Transmembrane protein" evidence="2">
    <location>
        <begin position="17"/>
        <end position="215"/>
    </location>
</feature>
<reference evidence="3" key="1">
    <citation type="submission" date="2013-12" db="EMBL/GenBank/DDBJ databases">
        <authorList>
            <person name="Omoto C.K."/>
            <person name="Sibley D."/>
            <person name="Venepally P."/>
            <person name="Hadjithomas M."/>
            <person name="Karamycheva S."/>
            <person name="Brunk B."/>
            <person name="Roos D."/>
            <person name="Caler E."/>
            <person name="Lorenzi H."/>
        </authorList>
    </citation>
    <scope>NUCLEOTIDE SEQUENCE</scope>
</reference>
<comment type="caution">
    <text evidence="3">The sequence shown here is derived from an EMBL/GenBank/DDBJ whole genome shotgun (WGS) entry which is preliminary data.</text>
</comment>
<accession>A0A023B4G5</accession>
<keyword evidence="2" id="KW-0732">Signal</keyword>
<dbReference type="VEuPathDB" id="CryptoDB:GNI_101380"/>
<dbReference type="Proteomes" id="UP000019763">
    <property type="component" value="Unassembled WGS sequence"/>
</dbReference>
<name>A0A023B4G5_GRENI</name>
<evidence type="ECO:0008006" key="5">
    <source>
        <dbReference type="Google" id="ProtNLM"/>
    </source>
</evidence>
<dbReference type="RefSeq" id="XP_011131165.1">
    <property type="nucleotide sequence ID" value="XM_011132863.1"/>
</dbReference>
<evidence type="ECO:0000313" key="3">
    <source>
        <dbReference type="EMBL" id="EZG56756.1"/>
    </source>
</evidence>
<feature type="compositionally biased region" description="Basic residues" evidence="1">
    <location>
        <begin position="139"/>
        <end position="150"/>
    </location>
</feature>
<protein>
    <recommendedName>
        <fullName evidence="5">Transmembrane protein</fullName>
    </recommendedName>
</protein>
<evidence type="ECO:0000256" key="1">
    <source>
        <dbReference type="SAM" id="MobiDB-lite"/>
    </source>
</evidence>
<keyword evidence="4" id="KW-1185">Reference proteome</keyword>
<evidence type="ECO:0000313" key="4">
    <source>
        <dbReference type="Proteomes" id="UP000019763"/>
    </source>
</evidence>